<proteinExistence type="predicted"/>
<evidence type="ECO:0000313" key="2">
    <source>
        <dbReference type="Proteomes" id="UP001212841"/>
    </source>
</evidence>
<reference evidence="1" key="1">
    <citation type="submission" date="2020-05" db="EMBL/GenBank/DDBJ databases">
        <title>Phylogenomic resolution of chytrid fungi.</title>
        <authorList>
            <person name="Stajich J.E."/>
            <person name="Amses K."/>
            <person name="Simmons R."/>
            <person name="Seto K."/>
            <person name="Myers J."/>
            <person name="Bonds A."/>
            <person name="Quandt C.A."/>
            <person name="Barry K."/>
            <person name="Liu P."/>
            <person name="Grigoriev I."/>
            <person name="Longcore J.E."/>
            <person name="James T.Y."/>
        </authorList>
    </citation>
    <scope>NUCLEOTIDE SEQUENCE</scope>
    <source>
        <strain evidence="1">JEL0318</strain>
    </source>
</reference>
<dbReference type="Proteomes" id="UP001212841">
    <property type="component" value="Unassembled WGS sequence"/>
</dbReference>
<accession>A0AAD5SI67</accession>
<organism evidence="1 2">
    <name type="scientific">Rhizophlyctis rosea</name>
    <dbReference type="NCBI Taxonomy" id="64517"/>
    <lineage>
        <taxon>Eukaryota</taxon>
        <taxon>Fungi</taxon>
        <taxon>Fungi incertae sedis</taxon>
        <taxon>Chytridiomycota</taxon>
        <taxon>Chytridiomycota incertae sedis</taxon>
        <taxon>Chytridiomycetes</taxon>
        <taxon>Rhizophlyctidales</taxon>
        <taxon>Rhizophlyctidaceae</taxon>
        <taxon>Rhizophlyctis</taxon>
    </lineage>
</organism>
<comment type="caution">
    <text evidence="1">The sequence shown here is derived from an EMBL/GenBank/DDBJ whole genome shotgun (WGS) entry which is preliminary data.</text>
</comment>
<evidence type="ECO:0000313" key="1">
    <source>
        <dbReference type="EMBL" id="KAJ3053793.1"/>
    </source>
</evidence>
<gene>
    <name evidence="1" type="ORF">HK097_003358</name>
</gene>
<dbReference type="AlphaFoldDB" id="A0AAD5SI67"/>
<dbReference type="EMBL" id="JADGJD010000179">
    <property type="protein sequence ID" value="KAJ3053793.1"/>
    <property type="molecule type" value="Genomic_DNA"/>
</dbReference>
<sequence>MEKWWAKGEGIRLSKKDFIEPAWKGALKEEMVQEVKGMGKTVKEKMADEEMVKEAEKIVASRLEEYISLRTKSRTLLTRQ</sequence>
<name>A0AAD5SI67_9FUNG</name>
<keyword evidence="2" id="KW-1185">Reference proteome</keyword>
<protein>
    <submittedName>
        <fullName evidence="1">Uncharacterized protein</fullName>
    </submittedName>
</protein>